<dbReference type="GO" id="GO:0004040">
    <property type="term" value="F:amidase activity"/>
    <property type="evidence" value="ECO:0007669"/>
    <property type="project" value="UniProtKB-EC"/>
</dbReference>
<evidence type="ECO:0000256" key="2">
    <source>
        <dbReference type="ARBA" id="ARBA00009199"/>
    </source>
</evidence>
<dbReference type="InterPro" id="IPR000120">
    <property type="entry name" value="Amidase"/>
</dbReference>
<dbReference type="PROSITE" id="PS00571">
    <property type="entry name" value="AMIDASES"/>
    <property type="match status" value="1"/>
</dbReference>
<dbReference type="InterPro" id="IPR036928">
    <property type="entry name" value="AS_sf"/>
</dbReference>
<sequence length="481" mass="51495">MARVTSDLVRLYADSDALALAELVRGKQVSPLELVETAISLVEALDPRLNAVVIRTFDLARQAALAPPTGPFGGVPFLLKNIASMWQGTPLTNGLGYFSDFVCDHDSEMVRRIKAAGFLLVGRSNTPECGWSIGTEPRLYGPTMNPWNPAITCGGSSGGAAAAVAARIVPLAEASDGGGSIRVPASCCGLVGLKPSRGRITYGPEAVDLWFGSIAIFCVTRTVRDSAAYLDAVAGPMTGDPYLAPTPAKGWLAGLAEPPARLRIGYTLAAPWGPPVASDVAAALHETLRLLERLGHHVEEHDLAVDLEQVWPHYNAINAVETAADFDRVTAANGRPIGEADFMPLNWSLLQHARSLSAVQYSESIAAVRKASQRLAIELAPYDVFLTPTLTQPPRPVGYWSMEDGDRLRYLARWSDAAYMFAFNLSGLPALSVPAAMADGATPIGLQLVGRHGDEATLLRLARQMEEDLRWDLRRPPVSAG</sequence>
<evidence type="ECO:0000313" key="6">
    <source>
        <dbReference type="Proteomes" id="UP001242480"/>
    </source>
</evidence>
<dbReference type="PANTHER" id="PTHR11895">
    <property type="entry name" value="TRANSAMIDASE"/>
    <property type="match status" value="1"/>
</dbReference>
<evidence type="ECO:0000256" key="1">
    <source>
        <dbReference type="ARBA" id="ARBA00003871"/>
    </source>
</evidence>
<comment type="function">
    <text evidence="1">Hydrolyzes indole-3-acetamide (IAM) into indole-3-acetic acid (IAA).</text>
</comment>
<dbReference type="Proteomes" id="UP001242480">
    <property type="component" value="Unassembled WGS sequence"/>
</dbReference>
<dbReference type="EMBL" id="JAUSVX010000003">
    <property type="protein sequence ID" value="MDQ0469491.1"/>
    <property type="molecule type" value="Genomic_DNA"/>
</dbReference>
<comment type="caution">
    <text evidence="5">The sequence shown here is derived from an EMBL/GenBank/DDBJ whole genome shotgun (WGS) entry which is preliminary data.</text>
</comment>
<keyword evidence="5" id="KW-0378">Hydrolase</keyword>
<dbReference type="Gene3D" id="3.90.1300.10">
    <property type="entry name" value="Amidase signature (AS) domain"/>
    <property type="match status" value="1"/>
</dbReference>
<dbReference type="PANTHER" id="PTHR11895:SF7">
    <property type="entry name" value="GLUTAMYL-TRNA(GLN) AMIDOTRANSFERASE SUBUNIT A, MITOCHONDRIAL"/>
    <property type="match status" value="1"/>
</dbReference>
<evidence type="ECO:0000259" key="4">
    <source>
        <dbReference type="Pfam" id="PF01425"/>
    </source>
</evidence>
<dbReference type="SUPFAM" id="SSF75304">
    <property type="entry name" value="Amidase signature (AS) enzymes"/>
    <property type="match status" value="1"/>
</dbReference>
<feature type="domain" description="Amidase" evidence="4">
    <location>
        <begin position="33"/>
        <end position="459"/>
    </location>
</feature>
<dbReference type="InterPro" id="IPR020556">
    <property type="entry name" value="Amidase_CS"/>
</dbReference>
<keyword evidence="6" id="KW-1185">Reference proteome</keyword>
<dbReference type="InterPro" id="IPR023631">
    <property type="entry name" value="Amidase_dom"/>
</dbReference>
<evidence type="ECO:0000256" key="3">
    <source>
        <dbReference type="ARBA" id="ARBA00021874"/>
    </source>
</evidence>
<organism evidence="5 6">
    <name type="scientific">Labrys wisconsinensis</name>
    <dbReference type="NCBI Taxonomy" id="425677"/>
    <lineage>
        <taxon>Bacteria</taxon>
        <taxon>Pseudomonadati</taxon>
        <taxon>Pseudomonadota</taxon>
        <taxon>Alphaproteobacteria</taxon>
        <taxon>Hyphomicrobiales</taxon>
        <taxon>Xanthobacteraceae</taxon>
        <taxon>Labrys</taxon>
    </lineage>
</organism>
<comment type="similarity">
    <text evidence="2">Belongs to the amidase family.</text>
</comment>
<accession>A0ABU0J5E7</accession>
<proteinExistence type="inferred from homology"/>
<reference evidence="5 6" key="1">
    <citation type="submission" date="2023-07" db="EMBL/GenBank/DDBJ databases">
        <title>Genomic Encyclopedia of Type Strains, Phase IV (KMG-IV): sequencing the most valuable type-strain genomes for metagenomic binning, comparative biology and taxonomic classification.</title>
        <authorList>
            <person name="Goeker M."/>
        </authorList>
    </citation>
    <scope>NUCLEOTIDE SEQUENCE [LARGE SCALE GENOMIC DNA]</scope>
    <source>
        <strain evidence="5 6">DSM 19619</strain>
    </source>
</reference>
<dbReference type="RefSeq" id="WP_307272245.1">
    <property type="nucleotide sequence ID" value="NZ_JAUSVX010000003.1"/>
</dbReference>
<gene>
    <name evidence="5" type="ORF">QO011_002502</name>
</gene>
<dbReference type="Pfam" id="PF01425">
    <property type="entry name" value="Amidase"/>
    <property type="match status" value="1"/>
</dbReference>
<protein>
    <recommendedName>
        <fullName evidence="3">Indoleacetamide hydrolase</fullName>
    </recommendedName>
</protein>
<name>A0ABU0J5E7_9HYPH</name>
<evidence type="ECO:0000313" key="5">
    <source>
        <dbReference type="EMBL" id="MDQ0469491.1"/>
    </source>
</evidence>